<feature type="region of interest" description="Disordered" evidence="1">
    <location>
        <begin position="115"/>
        <end position="139"/>
    </location>
</feature>
<organism evidence="2">
    <name type="scientific">Opuntia streptacantha</name>
    <name type="common">Prickly pear cactus</name>
    <name type="synonym">Opuntia cardona</name>
    <dbReference type="NCBI Taxonomy" id="393608"/>
    <lineage>
        <taxon>Eukaryota</taxon>
        <taxon>Viridiplantae</taxon>
        <taxon>Streptophyta</taxon>
        <taxon>Embryophyta</taxon>
        <taxon>Tracheophyta</taxon>
        <taxon>Spermatophyta</taxon>
        <taxon>Magnoliopsida</taxon>
        <taxon>eudicotyledons</taxon>
        <taxon>Gunneridae</taxon>
        <taxon>Pentapetalae</taxon>
        <taxon>Caryophyllales</taxon>
        <taxon>Cactineae</taxon>
        <taxon>Cactaceae</taxon>
        <taxon>Opuntioideae</taxon>
        <taxon>Opuntia</taxon>
    </lineage>
</organism>
<accession>A0A7C9ACB3</accession>
<dbReference type="AlphaFoldDB" id="A0A7C9ACB3"/>
<evidence type="ECO:0000313" key="2">
    <source>
        <dbReference type="EMBL" id="MBA4664679.1"/>
    </source>
</evidence>
<dbReference type="EMBL" id="GISG01224542">
    <property type="protein sequence ID" value="MBA4664679.1"/>
    <property type="molecule type" value="Transcribed_RNA"/>
</dbReference>
<reference evidence="2" key="2">
    <citation type="submission" date="2020-07" db="EMBL/GenBank/DDBJ databases">
        <authorList>
            <person name="Vera ALvarez R."/>
            <person name="Arias-Moreno D.M."/>
            <person name="Jimenez-Jacinto V."/>
            <person name="Jimenez-Bremont J.F."/>
            <person name="Swaminathan K."/>
            <person name="Moose S.P."/>
            <person name="Guerrero-Gonzalez M.L."/>
            <person name="Marino-Ramirez L."/>
            <person name="Landsman D."/>
            <person name="Rodriguez-Kessler M."/>
            <person name="Delgado-Sanchez P."/>
        </authorList>
    </citation>
    <scope>NUCLEOTIDE SEQUENCE</scope>
    <source>
        <tissue evidence="2">Cladode</tissue>
    </source>
</reference>
<protein>
    <submittedName>
        <fullName evidence="2">Uncharacterized protein</fullName>
    </submittedName>
</protein>
<feature type="compositionally biased region" description="Low complexity" evidence="1">
    <location>
        <begin position="120"/>
        <end position="139"/>
    </location>
</feature>
<name>A0A7C9ACB3_OPUST</name>
<reference evidence="2" key="1">
    <citation type="journal article" date="2013" name="J. Plant Res.">
        <title>Effect of fungi and light on seed germination of three Opuntia species from semiarid lands of central Mexico.</title>
        <authorList>
            <person name="Delgado-Sanchez P."/>
            <person name="Jimenez-Bremont J.F."/>
            <person name="Guerrero-Gonzalez Mde L."/>
            <person name="Flores J."/>
        </authorList>
    </citation>
    <scope>NUCLEOTIDE SEQUENCE</scope>
    <source>
        <tissue evidence="2">Cladode</tissue>
    </source>
</reference>
<sequence>MLGGLFADNSFGNPTPSVGIFWWTSNDGSMLQLLASISFDCDNPECRFAWILAPENRSGSAQPSASSRLELIESCSIAPWKFKPLEGLVSSELLPTSELVLYMLSGGDIHPLSSVGNKATSTEDSSFSPSDSPNKFSFR</sequence>
<evidence type="ECO:0000256" key="1">
    <source>
        <dbReference type="SAM" id="MobiDB-lite"/>
    </source>
</evidence>
<proteinExistence type="predicted"/>